<accession>A0AA47P126</accession>
<feature type="compositionally biased region" description="Pro residues" evidence="1">
    <location>
        <begin position="45"/>
        <end position="56"/>
    </location>
</feature>
<feature type="region of interest" description="Disordered" evidence="1">
    <location>
        <begin position="26"/>
        <end position="76"/>
    </location>
</feature>
<gene>
    <name evidence="2" type="ORF">N1851_018767</name>
</gene>
<sequence>MDQTSPCLASKETSSARQVAMVLAEETCRNPEPGPGDCPTLSPTIPHPPPPSPPPTCLTSSSPHRPTRALRSSSTLSLTLPRSKLKSFGDRAFSPHSTPTLELSPPTCPRLTLTPHIQIPFCTDIELEFQSKEVNSVIPEDEPAWWVILDLKDILELVVDPIQTDEMIAGQNL</sequence>
<evidence type="ECO:0000313" key="3">
    <source>
        <dbReference type="Proteomes" id="UP001174136"/>
    </source>
</evidence>
<keyword evidence="3" id="KW-1185">Reference proteome</keyword>
<organism evidence="2 3">
    <name type="scientific">Merluccius polli</name>
    <name type="common">Benguela hake</name>
    <name type="synonym">Merluccius cadenati</name>
    <dbReference type="NCBI Taxonomy" id="89951"/>
    <lineage>
        <taxon>Eukaryota</taxon>
        <taxon>Metazoa</taxon>
        <taxon>Chordata</taxon>
        <taxon>Craniata</taxon>
        <taxon>Vertebrata</taxon>
        <taxon>Euteleostomi</taxon>
        <taxon>Actinopterygii</taxon>
        <taxon>Neopterygii</taxon>
        <taxon>Teleostei</taxon>
        <taxon>Neoteleostei</taxon>
        <taxon>Acanthomorphata</taxon>
        <taxon>Zeiogadaria</taxon>
        <taxon>Gadariae</taxon>
        <taxon>Gadiformes</taxon>
        <taxon>Gadoidei</taxon>
        <taxon>Merlucciidae</taxon>
        <taxon>Merluccius</taxon>
    </lineage>
</organism>
<proteinExistence type="predicted"/>
<dbReference type="EMBL" id="JAOPHQ010003434">
    <property type="protein sequence ID" value="KAK0143122.1"/>
    <property type="molecule type" value="Genomic_DNA"/>
</dbReference>
<dbReference type="AlphaFoldDB" id="A0AA47P126"/>
<name>A0AA47P126_MERPO</name>
<feature type="compositionally biased region" description="Low complexity" evidence="1">
    <location>
        <begin position="57"/>
        <end position="76"/>
    </location>
</feature>
<evidence type="ECO:0000313" key="2">
    <source>
        <dbReference type="EMBL" id="KAK0143122.1"/>
    </source>
</evidence>
<reference evidence="2" key="1">
    <citation type="journal article" date="2023" name="Front. Mar. Sci.">
        <title>A new Merluccius polli reference genome to investigate the effects of global change in West African waters.</title>
        <authorList>
            <person name="Mateo J.L."/>
            <person name="Blanco-Fernandez C."/>
            <person name="Garcia-Vazquez E."/>
            <person name="Machado-Schiaffino G."/>
        </authorList>
    </citation>
    <scope>NUCLEOTIDE SEQUENCE</scope>
    <source>
        <strain evidence="2">C29</strain>
        <tissue evidence="2">Fin</tissue>
    </source>
</reference>
<comment type="caution">
    <text evidence="2">The sequence shown here is derived from an EMBL/GenBank/DDBJ whole genome shotgun (WGS) entry which is preliminary data.</text>
</comment>
<protein>
    <submittedName>
        <fullName evidence="2">Uncharacterized protein</fullName>
    </submittedName>
</protein>
<dbReference type="Proteomes" id="UP001174136">
    <property type="component" value="Unassembled WGS sequence"/>
</dbReference>
<evidence type="ECO:0000256" key="1">
    <source>
        <dbReference type="SAM" id="MobiDB-lite"/>
    </source>
</evidence>